<sequence>MEGAGLLNGLLILEGLATGARQTSDRLKSPQRLHRRVRTGAVGFDTGRFSLPRCDREASKFSVHPTTDGLAVLLETDRLSV</sequence>
<reference evidence="1 2" key="1">
    <citation type="journal article" date="2022" name="Front. Microbiol.">
        <title>High genomic differentiation and limited gene flow indicate recent cryptic speciation within the genus Laspinema (cyanobacteria).</title>
        <authorList>
            <person name="Stanojkovic A."/>
            <person name="Skoupy S."/>
            <person name="Skaloud P."/>
            <person name="Dvorak P."/>
        </authorList>
    </citation>
    <scope>NUCLEOTIDE SEQUENCE [LARGE SCALE GENOMIC DNA]</scope>
    <source>
        <strain evidence="1 2">D2a</strain>
    </source>
</reference>
<dbReference type="Proteomes" id="UP001525890">
    <property type="component" value="Unassembled WGS sequence"/>
</dbReference>
<name>A0ABT2MYN1_9CYAN</name>
<dbReference type="EMBL" id="JAMXFF010000062">
    <property type="protein sequence ID" value="MCT7969865.1"/>
    <property type="molecule type" value="Genomic_DNA"/>
</dbReference>
<organism evidence="1 2">
    <name type="scientific">Laspinema palackyanum D2a</name>
    <dbReference type="NCBI Taxonomy" id="2953684"/>
    <lineage>
        <taxon>Bacteria</taxon>
        <taxon>Bacillati</taxon>
        <taxon>Cyanobacteriota</taxon>
        <taxon>Cyanophyceae</taxon>
        <taxon>Oscillatoriophycideae</taxon>
        <taxon>Oscillatoriales</taxon>
        <taxon>Laspinemataceae</taxon>
        <taxon>Laspinema</taxon>
        <taxon>Laspinema palackyanum</taxon>
    </lineage>
</organism>
<protein>
    <submittedName>
        <fullName evidence="1">Uncharacterized protein</fullName>
    </submittedName>
</protein>
<comment type="caution">
    <text evidence="1">The sequence shown here is derived from an EMBL/GenBank/DDBJ whole genome shotgun (WGS) entry which is preliminary data.</text>
</comment>
<gene>
    <name evidence="1" type="ORF">NG799_26470</name>
</gene>
<proteinExistence type="predicted"/>
<dbReference type="RefSeq" id="WP_368009310.1">
    <property type="nucleotide sequence ID" value="NZ_JAMXFF010000062.1"/>
</dbReference>
<accession>A0ABT2MYN1</accession>
<evidence type="ECO:0000313" key="2">
    <source>
        <dbReference type="Proteomes" id="UP001525890"/>
    </source>
</evidence>
<evidence type="ECO:0000313" key="1">
    <source>
        <dbReference type="EMBL" id="MCT7969865.1"/>
    </source>
</evidence>
<keyword evidence="2" id="KW-1185">Reference proteome</keyword>